<organism evidence="2">
    <name type="scientific">bioreactor metagenome</name>
    <dbReference type="NCBI Taxonomy" id="1076179"/>
    <lineage>
        <taxon>unclassified sequences</taxon>
        <taxon>metagenomes</taxon>
        <taxon>ecological metagenomes</taxon>
    </lineage>
</organism>
<proteinExistence type="predicted"/>
<dbReference type="InterPro" id="IPR008927">
    <property type="entry name" value="6-PGluconate_DH-like_C_sf"/>
</dbReference>
<dbReference type="PANTHER" id="PTHR43060">
    <property type="entry name" value="3-HYDROXYISOBUTYRATE DEHYDROGENASE-LIKE 1, MITOCHONDRIAL-RELATED"/>
    <property type="match status" value="1"/>
</dbReference>
<reference evidence="2" key="1">
    <citation type="submission" date="2019-08" db="EMBL/GenBank/DDBJ databases">
        <authorList>
            <person name="Kucharzyk K."/>
            <person name="Murdoch R.W."/>
            <person name="Higgins S."/>
            <person name="Loffler F."/>
        </authorList>
    </citation>
    <scope>NUCLEOTIDE SEQUENCE</scope>
</reference>
<dbReference type="GO" id="GO:0008679">
    <property type="term" value="F:2-hydroxy-3-oxopropionate reductase activity"/>
    <property type="evidence" value="ECO:0007669"/>
    <property type="project" value="UniProtKB-EC"/>
</dbReference>
<dbReference type="AlphaFoldDB" id="A0A645GIL0"/>
<keyword evidence="2" id="KW-0560">Oxidoreductase</keyword>
<evidence type="ECO:0000259" key="1">
    <source>
        <dbReference type="Pfam" id="PF14833"/>
    </source>
</evidence>
<dbReference type="Pfam" id="PF14833">
    <property type="entry name" value="NAD_binding_11"/>
    <property type="match status" value="1"/>
</dbReference>
<dbReference type="InterPro" id="IPR029154">
    <property type="entry name" value="HIBADH-like_NADP-bd"/>
</dbReference>
<gene>
    <name evidence="2" type="primary">garR_15</name>
    <name evidence="2" type="ORF">SDC9_171117</name>
</gene>
<dbReference type="SUPFAM" id="SSF48179">
    <property type="entry name" value="6-phosphogluconate dehydrogenase C-terminal domain-like"/>
    <property type="match status" value="1"/>
</dbReference>
<dbReference type="EMBL" id="VSSQ01072319">
    <property type="protein sequence ID" value="MPN23724.1"/>
    <property type="molecule type" value="Genomic_DNA"/>
</dbReference>
<comment type="caution">
    <text evidence="2">The sequence shown here is derived from an EMBL/GenBank/DDBJ whole genome shotgun (WGS) entry which is preliminary data.</text>
</comment>
<dbReference type="Gene3D" id="1.10.1040.10">
    <property type="entry name" value="N-(1-d-carboxylethyl)-l-norvaline Dehydrogenase, domain 2"/>
    <property type="match status" value="1"/>
</dbReference>
<name>A0A645GIL0_9ZZZZ</name>
<dbReference type="EC" id="1.1.1.60" evidence="2"/>
<accession>A0A645GIL0</accession>
<protein>
    <submittedName>
        <fullName evidence="2">2-hydroxy-3-oxopropionate reductase</fullName>
        <ecNumber evidence="2">1.1.1.60</ecNumber>
    </submittedName>
</protein>
<dbReference type="PANTHER" id="PTHR43060:SF15">
    <property type="entry name" value="3-HYDROXYISOBUTYRATE DEHYDROGENASE-LIKE 1, MITOCHONDRIAL-RELATED"/>
    <property type="match status" value="1"/>
</dbReference>
<sequence>MCGGDKDIFDIIRPYLEMMGKTVTYMGGSGCGSTAKLANNIMVGIHLIAMGEAFAFAKKAGLDPATLFEAIGHGAAQSTVMDIKMPKILERDFSAAARIAVHLKDIDNALDMAQKLEVDLPITQLVKEQMDYMKDNGMINEDQCALVKYYENSMDVEVK</sequence>
<dbReference type="GO" id="GO:0051287">
    <property type="term" value="F:NAD binding"/>
    <property type="evidence" value="ECO:0007669"/>
    <property type="project" value="InterPro"/>
</dbReference>
<feature type="domain" description="3-hydroxyisobutyrate dehydrogenase-like NAD-binding" evidence="1">
    <location>
        <begin position="30"/>
        <end position="150"/>
    </location>
</feature>
<dbReference type="InterPro" id="IPR013328">
    <property type="entry name" value="6PGD_dom2"/>
</dbReference>
<evidence type="ECO:0000313" key="2">
    <source>
        <dbReference type="EMBL" id="MPN23724.1"/>
    </source>
</evidence>
<dbReference type="Gene3D" id="3.40.50.720">
    <property type="entry name" value="NAD(P)-binding Rossmann-like Domain"/>
    <property type="match status" value="1"/>
</dbReference>